<dbReference type="EMBL" id="LSLI01000006">
    <property type="protein sequence ID" value="KXS33421.1"/>
    <property type="molecule type" value="Genomic_DNA"/>
</dbReference>
<feature type="domain" description="Major facilitator superfamily (MFS) profile" evidence="8">
    <location>
        <begin position="42"/>
        <end position="525"/>
    </location>
</feature>
<feature type="transmembrane region" description="Helical" evidence="7">
    <location>
        <begin position="503"/>
        <end position="520"/>
    </location>
</feature>
<evidence type="ECO:0000313" key="10">
    <source>
        <dbReference type="Proteomes" id="UP000070578"/>
    </source>
</evidence>
<feature type="transmembrane region" description="Helical" evidence="7">
    <location>
        <begin position="387"/>
        <end position="412"/>
    </location>
</feature>
<feature type="transmembrane region" description="Helical" evidence="7">
    <location>
        <begin position="424"/>
        <end position="445"/>
    </location>
</feature>
<gene>
    <name evidence="9" type="ORF">AWT59_0447</name>
</gene>
<proteinExistence type="predicted"/>
<dbReference type="Gene3D" id="1.20.1250.20">
    <property type="entry name" value="MFS general substrate transporter like domains"/>
    <property type="match status" value="1"/>
</dbReference>
<comment type="caution">
    <text evidence="9">The sequence shown here is derived from an EMBL/GenBank/DDBJ whole genome shotgun (WGS) entry which is preliminary data.</text>
</comment>
<dbReference type="PATRIC" id="fig|1796491.3.peg.488"/>
<dbReference type="Pfam" id="PF07690">
    <property type="entry name" value="MFS_1"/>
    <property type="match status" value="1"/>
</dbReference>
<evidence type="ECO:0000256" key="7">
    <source>
        <dbReference type="SAM" id="Phobius"/>
    </source>
</evidence>
<feature type="transmembrane region" description="Helical" evidence="7">
    <location>
        <begin position="226"/>
        <end position="245"/>
    </location>
</feature>
<dbReference type="InterPro" id="IPR011701">
    <property type="entry name" value="MFS"/>
</dbReference>
<evidence type="ECO:0000256" key="1">
    <source>
        <dbReference type="ARBA" id="ARBA00004651"/>
    </source>
</evidence>
<dbReference type="Gene3D" id="1.20.1720.10">
    <property type="entry name" value="Multidrug resistance protein D"/>
    <property type="match status" value="1"/>
</dbReference>
<keyword evidence="5 7" id="KW-1133">Transmembrane helix</keyword>
<evidence type="ECO:0000256" key="3">
    <source>
        <dbReference type="ARBA" id="ARBA00022475"/>
    </source>
</evidence>
<organism evidence="9 10">
    <name type="scientific">Candidatus Gallionella acididurans</name>
    <dbReference type="NCBI Taxonomy" id="1796491"/>
    <lineage>
        <taxon>Bacteria</taxon>
        <taxon>Pseudomonadati</taxon>
        <taxon>Pseudomonadota</taxon>
        <taxon>Betaproteobacteria</taxon>
        <taxon>Nitrosomonadales</taxon>
        <taxon>Gallionellaceae</taxon>
        <taxon>Gallionella</taxon>
    </lineage>
</organism>
<feature type="transmembrane region" description="Helical" evidence="7">
    <location>
        <begin position="356"/>
        <end position="375"/>
    </location>
</feature>
<name>A0A139BWP6_9PROT</name>
<evidence type="ECO:0000259" key="8">
    <source>
        <dbReference type="PROSITE" id="PS50850"/>
    </source>
</evidence>
<dbReference type="GO" id="GO:0005886">
    <property type="term" value="C:plasma membrane"/>
    <property type="evidence" value="ECO:0007669"/>
    <property type="project" value="UniProtKB-SubCell"/>
</dbReference>
<feature type="transmembrane region" description="Helical" evidence="7">
    <location>
        <begin position="257"/>
        <end position="274"/>
    </location>
</feature>
<dbReference type="InterPro" id="IPR036259">
    <property type="entry name" value="MFS_trans_sf"/>
</dbReference>
<dbReference type="GO" id="GO:0022857">
    <property type="term" value="F:transmembrane transporter activity"/>
    <property type="evidence" value="ECO:0007669"/>
    <property type="project" value="InterPro"/>
</dbReference>
<dbReference type="InterPro" id="IPR020846">
    <property type="entry name" value="MFS_dom"/>
</dbReference>
<dbReference type="Proteomes" id="UP000070578">
    <property type="component" value="Unassembled WGS sequence"/>
</dbReference>
<dbReference type="PANTHER" id="PTHR23501">
    <property type="entry name" value="MAJOR FACILITATOR SUPERFAMILY"/>
    <property type="match status" value="1"/>
</dbReference>
<feature type="transmembrane region" description="Helical" evidence="7">
    <location>
        <begin position="295"/>
        <end position="316"/>
    </location>
</feature>
<evidence type="ECO:0000256" key="2">
    <source>
        <dbReference type="ARBA" id="ARBA00022448"/>
    </source>
</evidence>
<dbReference type="PRINTS" id="PR01036">
    <property type="entry name" value="TCRTETB"/>
</dbReference>
<dbReference type="PROSITE" id="PS50850">
    <property type="entry name" value="MFS"/>
    <property type="match status" value="1"/>
</dbReference>
<protein>
    <submittedName>
        <fullName evidence="9">Multidrug efflux system protein</fullName>
    </submittedName>
</protein>
<dbReference type="NCBIfam" id="TIGR00711">
    <property type="entry name" value="efflux_EmrB"/>
    <property type="match status" value="1"/>
</dbReference>
<dbReference type="AlphaFoldDB" id="A0A139BWP6"/>
<keyword evidence="3" id="KW-1003">Cell membrane</keyword>
<reference evidence="9 10" key="1">
    <citation type="submission" date="2016-02" db="EMBL/GenBank/DDBJ databases">
        <authorList>
            <person name="Wen L."/>
            <person name="He K."/>
            <person name="Yang H."/>
        </authorList>
    </citation>
    <scope>NUCLEOTIDE SEQUENCE [LARGE SCALE GENOMIC DNA]</scope>
    <source>
        <strain evidence="9">ShG14-8</strain>
    </source>
</reference>
<feature type="transmembrane region" description="Helical" evidence="7">
    <location>
        <begin position="80"/>
        <end position="101"/>
    </location>
</feature>
<evidence type="ECO:0000256" key="4">
    <source>
        <dbReference type="ARBA" id="ARBA00022692"/>
    </source>
</evidence>
<dbReference type="InterPro" id="IPR004638">
    <property type="entry name" value="EmrB-like"/>
</dbReference>
<keyword evidence="2" id="KW-0813">Transport</keyword>
<feature type="transmembrane region" description="Helical" evidence="7">
    <location>
        <begin position="167"/>
        <end position="188"/>
    </location>
</feature>
<evidence type="ECO:0000256" key="5">
    <source>
        <dbReference type="ARBA" id="ARBA00022989"/>
    </source>
</evidence>
<feature type="transmembrane region" description="Helical" evidence="7">
    <location>
        <begin position="194"/>
        <end position="214"/>
    </location>
</feature>
<evidence type="ECO:0000313" key="9">
    <source>
        <dbReference type="EMBL" id="KXS33421.1"/>
    </source>
</evidence>
<reference evidence="9 10" key="2">
    <citation type="submission" date="2016-03" db="EMBL/GenBank/DDBJ databases">
        <title>New uncultured bacterium of the family Gallionellaceae from acid mine drainage: description and reconstruction of genome based on metagenomic analysis of microbial community.</title>
        <authorList>
            <person name="Kadnikov V."/>
            <person name="Ivasenko D."/>
            <person name="Beletsky A."/>
            <person name="Mardanov A."/>
            <person name="Danilova E."/>
            <person name="Pimenov N."/>
            <person name="Karnachuk O."/>
            <person name="Ravin N."/>
        </authorList>
    </citation>
    <scope>NUCLEOTIDE SEQUENCE [LARGE SCALE GENOMIC DNA]</scope>
    <source>
        <strain evidence="9">ShG14-8</strain>
    </source>
</reference>
<keyword evidence="6 7" id="KW-0472">Membrane</keyword>
<accession>A0A139BWP6</accession>
<sequence length="536" mass="57590">MTGDTAQPSPLEEVIEEAGEGSATPHPPHADESAAGLNRPLITFSIMAATIMQSLDSTIANVALPQMQGTLSATQDQMGWVLTSYIIAAAIMIPLTGWLAGRFGRKKVFLISIVGFTLTSALCGLAATLPEIVLFRLLQGISGAALVPLSQAVLFDINPPQNHGKAMAIWGVGVTLGPVLGPVLGGWLTEDYSWRWVFFINVPIGIIAFLGLSASMPETKKLFNKFDFFGFATLSLCVGALQLFLDRGELNDWFNSGEIIAEAMVSVVALYYFLVHSFTRPHPFLSPALFADRNFVMSNIFIFLLGVVLFATLALIPPMLQNEMGYPVIISGLVTAPRGAGTMIGMMVVGKLIGKFDARTIMAAGLGLTAFSLWQMTNFDLLMNENLIVISGVIQGFGIGLVYVPLSTVAFGTLPAALRNEGTAFFNLLRNLGSAIGISVVVTLLTRNTQIMHASLAEHITPYNLNNPAYLSDHIDAHSLPGLAALDRMITNQAAMIAYVNDYKLMMVLTIAVIPLLLLLRPPAHAPGKKEIAVME</sequence>
<evidence type="ECO:0000256" key="6">
    <source>
        <dbReference type="ARBA" id="ARBA00023136"/>
    </source>
</evidence>
<dbReference type="CDD" id="cd17503">
    <property type="entry name" value="MFS_LmrB_MDR_like"/>
    <property type="match status" value="1"/>
</dbReference>
<dbReference type="PANTHER" id="PTHR23501:SF174">
    <property type="entry name" value="MULTIDRUG EXPORT PROTEIN EMRB-RELATED"/>
    <property type="match status" value="1"/>
</dbReference>
<feature type="transmembrane region" description="Helical" evidence="7">
    <location>
        <begin position="108"/>
        <end position="127"/>
    </location>
</feature>
<keyword evidence="4 7" id="KW-0812">Transmembrane</keyword>
<feature type="transmembrane region" description="Helical" evidence="7">
    <location>
        <begin position="328"/>
        <end position="349"/>
    </location>
</feature>
<comment type="subcellular location">
    <subcellularLocation>
        <location evidence="1">Cell membrane</location>
        <topology evidence="1">Multi-pass membrane protein</topology>
    </subcellularLocation>
</comment>
<dbReference type="SUPFAM" id="SSF103473">
    <property type="entry name" value="MFS general substrate transporter"/>
    <property type="match status" value="1"/>
</dbReference>